<dbReference type="SUPFAM" id="SSF47473">
    <property type="entry name" value="EF-hand"/>
    <property type="match status" value="1"/>
</dbReference>
<proteinExistence type="predicted"/>
<feature type="domain" description="EF-hand" evidence="3">
    <location>
        <begin position="177"/>
        <end position="212"/>
    </location>
</feature>
<reference evidence="4" key="1">
    <citation type="submission" date="2021-12" db="EMBL/GenBank/DDBJ databases">
        <title>Prjna785345.</title>
        <authorList>
            <person name="Rujirawat T."/>
            <person name="Krajaejun T."/>
        </authorList>
    </citation>
    <scope>NUCLEOTIDE SEQUENCE</scope>
    <source>
        <strain evidence="4">Pi057C3</strain>
    </source>
</reference>
<gene>
    <name evidence="4" type="ORF">P43SY_003180</name>
</gene>
<keyword evidence="1" id="KW-0106">Calcium</keyword>
<evidence type="ECO:0000256" key="1">
    <source>
        <dbReference type="ARBA" id="ARBA00022837"/>
    </source>
</evidence>
<dbReference type="GO" id="GO:0005509">
    <property type="term" value="F:calcium ion binding"/>
    <property type="evidence" value="ECO:0007669"/>
    <property type="project" value="InterPro"/>
</dbReference>
<evidence type="ECO:0000313" key="5">
    <source>
        <dbReference type="Proteomes" id="UP001209570"/>
    </source>
</evidence>
<comment type="caution">
    <text evidence="4">The sequence shown here is derived from an EMBL/GenBank/DDBJ whole genome shotgun (WGS) entry which is preliminary data.</text>
</comment>
<feature type="compositionally biased region" description="Acidic residues" evidence="2">
    <location>
        <begin position="371"/>
        <end position="385"/>
    </location>
</feature>
<dbReference type="PROSITE" id="PS00018">
    <property type="entry name" value="EF_HAND_1"/>
    <property type="match status" value="1"/>
</dbReference>
<dbReference type="Proteomes" id="UP001209570">
    <property type="component" value="Unassembled WGS sequence"/>
</dbReference>
<evidence type="ECO:0000259" key="3">
    <source>
        <dbReference type="PROSITE" id="PS50222"/>
    </source>
</evidence>
<dbReference type="AlphaFoldDB" id="A0AAD5Q9G7"/>
<evidence type="ECO:0000313" key="4">
    <source>
        <dbReference type="EMBL" id="KAJ0398574.1"/>
    </source>
</evidence>
<evidence type="ECO:0000256" key="2">
    <source>
        <dbReference type="SAM" id="MobiDB-lite"/>
    </source>
</evidence>
<dbReference type="InterPro" id="IPR011992">
    <property type="entry name" value="EF-hand-dom_pair"/>
</dbReference>
<dbReference type="EMBL" id="JAKCXM010000211">
    <property type="protein sequence ID" value="KAJ0398574.1"/>
    <property type="molecule type" value="Genomic_DNA"/>
</dbReference>
<protein>
    <recommendedName>
        <fullName evidence="3">EF-hand domain-containing protein</fullName>
    </recommendedName>
</protein>
<organism evidence="4 5">
    <name type="scientific">Pythium insidiosum</name>
    <name type="common">Pythiosis disease agent</name>
    <dbReference type="NCBI Taxonomy" id="114742"/>
    <lineage>
        <taxon>Eukaryota</taxon>
        <taxon>Sar</taxon>
        <taxon>Stramenopiles</taxon>
        <taxon>Oomycota</taxon>
        <taxon>Peronosporomycetes</taxon>
        <taxon>Pythiales</taxon>
        <taxon>Pythiaceae</taxon>
        <taxon>Pythium</taxon>
    </lineage>
</organism>
<sequence>MAPTEDKYAAPKTTAKTKTKKKKKKKKKQASEPKPANATAESNNKATLKSVAVKPSGPTRAASSSLVAPVTESAPQPLQDGVAAGFYGLLLETKRVETLCRSLSLLPRHVARLRQLFDHEDALQSRAITVDEFLSIIHEDKRALSTGIFAYVGLDAAPKRLSFDDFVLCVVTLASLSRRELLHYAFSLFDRDASGIMDARELQEFCGNLKNRGFYFGKNVAVAQKKLTDGDRRRGRPHAYGADGLVDLDDLVDGDAHFPAAFYPIVQLQRNVQQATLGETFWARVLHRRAAVETIVHYMRLHDGHLPPLSLREQLRAWGGTLVFLATGGRLCNGATHALRKLAVNKFAEEERVRHEAEQQAKAAALAAALQEEENQETETQEAAK</sequence>
<accession>A0AAD5Q9G7</accession>
<dbReference type="Gene3D" id="1.10.238.10">
    <property type="entry name" value="EF-hand"/>
    <property type="match status" value="1"/>
</dbReference>
<feature type="compositionally biased region" description="Basic residues" evidence="2">
    <location>
        <begin position="15"/>
        <end position="28"/>
    </location>
</feature>
<dbReference type="InterPro" id="IPR018247">
    <property type="entry name" value="EF_Hand_1_Ca_BS"/>
</dbReference>
<dbReference type="PROSITE" id="PS50222">
    <property type="entry name" value="EF_HAND_2"/>
    <property type="match status" value="1"/>
</dbReference>
<name>A0AAD5Q9G7_PYTIN</name>
<feature type="region of interest" description="Disordered" evidence="2">
    <location>
        <begin position="1"/>
        <end position="64"/>
    </location>
</feature>
<dbReference type="InterPro" id="IPR002048">
    <property type="entry name" value="EF_hand_dom"/>
</dbReference>
<keyword evidence="5" id="KW-1185">Reference proteome</keyword>
<feature type="region of interest" description="Disordered" evidence="2">
    <location>
        <begin position="364"/>
        <end position="385"/>
    </location>
</feature>